<evidence type="ECO:0000313" key="2">
    <source>
        <dbReference type="Proteomes" id="UP000654604"/>
    </source>
</evidence>
<proteinExistence type="predicted"/>
<dbReference type="EMBL" id="JADEWC010000004">
    <property type="protein sequence ID" value="MBE9221581.1"/>
    <property type="molecule type" value="Genomic_DNA"/>
</dbReference>
<dbReference type="RefSeq" id="WP_193799773.1">
    <property type="nucleotide sequence ID" value="NZ_JADEWC010000004.1"/>
</dbReference>
<organism evidence="1 2">
    <name type="scientific">Cyanobacterium stanieri LEGE 03274</name>
    <dbReference type="NCBI Taxonomy" id="1828756"/>
    <lineage>
        <taxon>Bacteria</taxon>
        <taxon>Bacillati</taxon>
        <taxon>Cyanobacteriota</taxon>
        <taxon>Cyanophyceae</taxon>
        <taxon>Oscillatoriophycideae</taxon>
        <taxon>Chroococcales</taxon>
        <taxon>Geminocystaceae</taxon>
        <taxon>Cyanobacterium</taxon>
    </lineage>
</organism>
<dbReference type="Proteomes" id="UP000654604">
    <property type="component" value="Unassembled WGS sequence"/>
</dbReference>
<accession>A0ABR9V209</accession>
<protein>
    <submittedName>
        <fullName evidence="1">Uncharacterized protein</fullName>
    </submittedName>
</protein>
<keyword evidence="2" id="KW-1185">Reference proteome</keyword>
<gene>
    <name evidence="1" type="ORF">IQ215_02620</name>
</gene>
<reference evidence="1 2" key="1">
    <citation type="submission" date="2020-10" db="EMBL/GenBank/DDBJ databases">
        <authorList>
            <person name="Castelo-Branco R."/>
            <person name="Eusebio N."/>
            <person name="Adriana R."/>
            <person name="Vieira A."/>
            <person name="Brugerolle De Fraissinette N."/>
            <person name="Rezende De Castro R."/>
            <person name="Schneider M.P."/>
            <person name="Vasconcelos V."/>
            <person name="Leao P.N."/>
        </authorList>
    </citation>
    <scope>NUCLEOTIDE SEQUENCE [LARGE SCALE GENOMIC DNA]</scope>
    <source>
        <strain evidence="1 2">LEGE 03274</strain>
    </source>
</reference>
<name>A0ABR9V209_9CHRO</name>
<sequence>MFIEGVSVTELYIGGEVDSWGDQIEKKDYAGGAVFHKRMVTIPEKHKFSLQVEMEDETIRCKFEPLNHLSEF</sequence>
<comment type="caution">
    <text evidence="1">The sequence shown here is derived from an EMBL/GenBank/DDBJ whole genome shotgun (WGS) entry which is preliminary data.</text>
</comment>
<evidence type="ECO:0000313" key="1">
    <source>
        <dbReference type="EMBL" id="MBE9221581.1"/>
    </source>
</evidence>